<dbReference type="Proteomes" id="UP000235533">
    <property type="component" value="Unassembled WGS sequence"/>
</dbReference>
<evidence type="ECO:0000313" key="4">
    <source>
        <dbReference type="Proteomes" id="UP000235533"/>
    </source>
</evidence>
<accession>A0A2N7K030</accession>
<protein>
    <recommendedName>
        <fullName evidence="2">Resolvase HTH domain-containing protein</fullName>
    </recommendedName>
</protein>
<feature type="region of interest" description="Disordered" evidence="1">
    <location>
        <begin position="1"/>
        <end position="26"/>
    </location>
</feature>
<comment type="caution">
    <text evidence="3">The sequence shown here is derived from an EMBL/GenBank/DDBJ whole genome shotgun (WGS) entry which is preliminary data.</text>
</comment>
<sequence>MLDAARARARARARGRKGGRKPAMKEGDIRKAKAMLLAPYVTKSEVAKHFQVSRPALNKYLNR</sequence>
<dbReference type="EMBL" id="MCZF01000009">
    <property type="protein sequence ID" value="PMM66292.1"/>
    <property type="molecule type" value="Genomic_DNA"/>
</dbReference>
<organism evidence="3 4">
    <name type="scientific">Vibrio splendidus</name>
    <dbReference type="NCBI Taxonomy" id="29497"/>
    <lineage>
        <taxon>Bacteria</taxon>
        <taxon>Pseudomonadati</taxon>
        <taxon>Pseudomonadota</taxon>
        <taxon>Gammaproteobacteria</taxon>
        <taxon>Vibrionales</taxon>
        <taxon>Vibrionaceae</taxon>
        <taxon>Vibrio</taxon>
    </lineage>
</organism>
<dbReference type="Pfam" id="PF02796">
    <property type="entry name" value="HTH_7"/>
    <property type="match status" value="1"/>
</dbReference>
<dbReference type="AlphaFoldDB" id="A0A2N7K030"/>
<name>A0A2N7K030_VIBSP</name>
<dbReference type="GO" id="GO:0003677">
    <property type="term" value="F:DNA binding"/>
    <property type="evidence" value="ECO:0007669"/>
    <property type="project" value="InterPro"/>
</dbReference>
<reference evidence="4" key="1">
    <citation type="submission" date="2016-07" db="EMBL/GenBank/DDBJ databases">
        <title>Nontailed viruses are major unrecognized killers of bacteria in the ocean.</title>
        <authorList>
            <person name="Kauffman K."/>
            <person name="Hussain F."/>
            <person name="Yang J."/>
            <person name="Arevalo P."/>
            <person name="Brown J."/>
            <person name="Cutler M."/>
            <person name="Kelly L."/>
            <person name="Polz M.F."/>
        </authorList>
    </citation>
    <scope>NUCLEOTIDE SEQUENCE [LARGE SCALE GENOMIC DNA]</scope>
    <source>
        <strain evidence="4">10N.261.48.B5</strain>
    </source>
</reference>
<dbReference type="InterPro" id="IPR006120">
    <property type="entry name" value="Resolvase_HTH_dom"/>
</dbReference>
<dbReference type="Gene3D" id="1.10.10.60">
    <property type="entry name" value="Homeodomain-like"/>
    <property type="match status" value="1"/>
</dbReference>
<feature type="compositionally biased region" description="Basic residues" evidence="1">
    <location>
        <begin position="7"/>
        <end position="22"/>
    </location>
</feature>
<gene>
    <name evidence="3" type="ORF">BCT54_16000</name>
</gene>
<evidence type="ECO:0000256" key="1">
    <source>
        <dbReference type="SAM" id="MobiDB-lite"/>
    </source>
</evidence>
<dbReference type="RefSeq" id="WP_198595220.1">
    <property type="nucleotide sequence ID" value="NZ_MCZF01000009.1"/>
</dbReference>
<evidence type="ECO:0000313" key="3">
    <source>
        <dbReference type="EMBL" id="PMM66292.1"/>
    </source>
</evidence>
<feature type="domain" description="Resolvase HTH" evidence="2">
    <location>
        <begin position="19"/>
        <end position="62"/>
    </location>
</feature>
<dbReference type="GO" id="GO:0000150">
    <property type="term" value="F:DNA strand exchange activity"/>
    <property type="evidence" value="ECO:0007669"/>
    <property type="project" value="InterPro"/>
</dbReference>
<proteinExistence type="predicted"/>
<evidence type="ECO:0000259" key="2">
    <source>
        <dbReference type="Pfam" id="PF02796"/>
    </source>
</evidence>